<reference evidence="2" key="2">
    <citation type="submission" date="2020-05" db="UniProtKB">
        <authorList>
            <consortium name="EnsemblMetazoa"/>
        </authorList>
    </citation>
    <scope>IDENTIFICATION</scope>
    <source>
        <strain evidence="2">IAEA</strain>
    </source>
</reference>
<organism evidence="2 3">
    <name type="scientific">Glossina palpalis gambiensis</name>
    <dbReference type="NCBI Taxonomy" id="67801"/>
    <lineage>
        <taxon>Eukaryota</taxon>
        <taxon>Metazoa</taxon>
        <taxon>Ecdysozoa</taxon>
        <taxon>Arthropoda</taxon>
        <taxon>Hexapoda</taxon>
        <taxon>Insecta</taxon>
        <taxon>Pterygota</taxon>
        <taxon>Neoptera</taxon>
        <taxon>Endopterygota</taxon>
        <taxon>Diptera</taxon>
        <taxon>Brachycera</taxon>
        <taxon>Muscomorpha</taxon>
        <taxon>Hippoboscoidea</taxon>
        <taxon>Glossinidae</taxon>
        <taxon>Glossina</taxon>
    </lineage>
</organism>
<dbReference type="Proteomes" id="UP000092460">
    <property type="component" value="Unassembled WGS sequence"/>
</dbReference>
<reference evidence="3" key="1">
    <citation type="submission" date="2015-01" db="EMBL/GenBank/DDBJ databases">
        <authorList>
            <person name="Aksoy S."/>
            <person name="Warren W."/>
            <person name="Wilson R.K."/>
        </authorList>
    </citation>
    <scope>NUCLEOTIDE SEQUENCE [LARGE SCALE GENOMIC DNA]</scope>
    <source>
        <strain evidence="3">IAEA</strain>
    </source>
</reference>
<evidence type="ECO:0000256" key="1">
    <source>
        <dbReference type="SAM" id="Phobius"/>
    </source>
</evidence>
<keyword evidence="3" id="KW-1185">Reference proteome</keyword>
<keyword evidence="1" id="KW-0472">Membrane</keyword>
<protein>
    <submittedName>
        <fullName evidence="2">Uncharacterized protein</fullName>
    </submittedName>
</protein>
<dbReference type="AlphaFoldDB" id="A0A1B0AUJ4"/>
<feature type="transmembrane region" description="Helical" evidence="1">
    <location>
        <begin position="39"/>
        <end position="57"/>
    </location>
</feature>
<evidence type="ECO:0000313" key="2">
    <source>
        <dbReference type="EnsemblMetazoa" id="GPPI009213-PA"/>
    </source>
</evidence>
<proteinExistence type="predicted"/>
<dbReference type="VEuPathDB" id="VectorBase:GPPI009213"/>
<dbReference type="EnsemblMetazoa" id="GPPI009213-RA">
    <property type="protein sequence ID" value="GPPI009213-PA"/>
    <property type="gene ID" value="GPPI009213"/>
</dbReference>
<evidence type="ECO:0000313" key="3">
    <source>
        <dbReference type="Proteomes" id="UP000092460"/>
    </source>
</evidence>
<keyword evidence="1" id="KW-0812">Transmembrane</keyword>
<keyword evidence="1" id="KW-1133">Transmembrane helix</keyword>
<accession>A0A1B0AUJ4</accession>
<name>A0A1B0AUJ4_9MUSC</name>
<sequence>MKLESETYHCCTVVLANFTEYLMVQEYKKLACFTSIFKYYMYARMYALLALVLVPLFDTKNAHKFKGPLKNFCHMWSLLTEVDLQSQGALICLIIVLVDAKMNRHGRESTQVDRAAKADISKYIPKLRLRECNCKGVAKNKCYGIRGSKKLMPTTRTIIITNLSERLLLPYLKA</sequence>
<dbReference type="EMBL" id="JXJN01003666">
    <property type="status" value="NOT_ANNOTATED_CDS"/>
    <property type="molecule type" value="Genomic_DNA"/>
</dbReference>